<protein>
    <recommendedName>
        <fullName evidence="4">DUF3899 domain-containing protein</fullName>
    </recommendedName>
</protein>
<keyword evidence="1" id="KW-0472">Membrane</keyword>
<keyword evidence="3" id="KW-1185">Reference proteome</keyword>
<keyword evidence="1" id="KW-1133">Transmembrane helix</keyword>
<dbReference type="Proteomes" id="UP000427636">
    <property type="component" value="Chromosome"/>
</dbReference>
<proteinExistence type="predicted"/>
<sequence>MIKKTILLSLLTVGVGLIIISNNKVAMKSGGIIVTVGMLYGSFELLFRNSVELLSGSKITNKDLKKLPLEIQKKYRKATILVGILCLLGSILTMYAALYRL</sequence>
<evidence type="ECO:0000313" key="3">
    <source>
        <dbReference type="Proteomes" id="UP000427636"/>
    </source>
</evidence>
<reference evidence="2 3" key="1">
    <citation type="submission" date="2019-11" db="EMBL/GenBank/DDBJ databases">
        <title>FDA dAtabase for Regulatory Grade micrObial Sequences (FDA-ARGOS): Supporting development and validation of Infectious Disease Dx tests.</title>
        <authorList>
            <person name="Turner S."/>
            <person name="Byrd R."/>
            <person name="Tallon L."/>
            <person name="Sadzewicz L."/>
            <person name="Vavikolanu K."/>
            <person name="Mehta A."/>
            <person name="Aluvathingal J."/>
            <person name="Nadendla S."/>
            <person name="Myers T."/>
            <person name="Yan Y."/>
            <person name="Sichtig H."/>
        </authorList>
    </citation>
    <scope>NUCLEOTIDE SEQUENCE [LARGE SCALE GENOMIC DNA]</scope>
    <source>
        <strain evidence="2 3">FDAARGOS_742</strain>
    </source>
</reference>
<dbReference type="GeneID" id="84802467"/>
<dbReference type="EMBL" id="CP046313">
    <property type="protein sequence ID" value="QGS07543.1"/>
    <property type="molecule type" value="Genomic_DNA"/>
</dbReference>
<feature type="transmembrane region" description="Helical" evidence="1">
    <location>
        <begin position="78"/>
        <end position="98"/>
    </location>
</feature>
<accession>A0ABX6FJU0</accession>
<organism evidence="2 3">
    <name type="scientific">Gemella sanguinis</name>
    <dbReference type="NCBI Taxonomy" id="84135"/>
    <lineage>
        <taxon>Bacteria</taxon>
        <taxon>Bacillati</taxon>
        <taxon>Bacillota</taxon>
        <taxon>Bacilli</taxon>
        <taxon>Bacillales</taxon>
        <taxon>Gemellaceae</taxon>
        <taxon>Gemella</taxon>
    </lineage>
</organism>
<gene>
    <name evidence="2" type="ORF">FOC50_04335</name>
</gene>
<feature type="transmembrane region" description="Helical" evidence="1">
    <location>
        <begin position="31"/>
        <end position="47"/>
    </location>
</feature>
<name>A0ABX6FJU0_9BACL</name>
<evidence type="ECO:0008006" key="4">
    <source>
        <dbReference type="Google" id="ProtNLM"/>
    </source>
</evidence>
<keyword evidence="1" id="KW-0812">Transmembrane</keyword>
<evidence type="ECO:0000256" key="1">
    <source>
        <dbReference type="SAM" id="Phobius"/>
    </source>
</evidence>
<evidence type="ECO:0000313" key="2">
    <source>
        <dbReference type="EMBL" id="QGS07543.1"/>
    </source>
</evidence>
<dbReference type="RefSeq" id="WP_006363815.1">
    <property type="nucleotide sequence ID" value="NZ_CP046313.1"/>
</dbReference>